<dbReference type="Gene3D" id="3.50.50.60">
    <property type="entry name" value="FAD/NAD(P)-binding domain"/>
    <property type="match status" value="1"/>
</dbReference>
<proteinExistence type="inferred from homology"/>
<feature type="domain" description="FAD-binding" evidence="5">
    <location>
        <begin position="309"/>
        <end position="386"/>
    </location>
</feature>
<dbReference type="PANTHER" id="PTHR47356:SF2">
    <property type="entry name" value="FAD-BINDING DOMAIN-CONTAINING PROTEIN-RELATED"/>
    <property type="match status" value="1"/>
</dbReference>
<evidence type="ECO:0000256" key="4">
    <source>
        <dbReference type="ARBA" id="ARBA00023002"/>
    </source>
</evidence>
<dbReference type="Pfam" id="PF01494">
    <property type="entry name" value="FAD_binding_3"/>
    <property type="match status" value="2"/>
</dbReference>
<organism evidence="6 7">
    <name type="scientific">Linnemannia exigua</name>
    <dbReference type="NCBI Taxonomy" id="604196"/>
    <lineage>
        <taxon>Eukaryota</taxon>
        <taxon>Fungi</taxon>
        <taxon>Fungi incertae sedis</taxon>
        <taxon>Mucoromycota</taxon>
        <taxon>Mortierellomycotina</taxon>
        <taxon>Mortierellomycetes</taxon>
        <taxon>Mortierellales</taxon>
        <taxon>Mortierellaceae</taxon>
        <taxon>Linnemannia</taxon>
    </lineage>
</organism>
<sequence>MSSQENAKPTVLIVGAGLGGLLLGALLEKSGVPYEILERAPSVKPLGSALSVGPLLLPILQQLGVYEEFLSISKYMTQIVMFNESLKPYKPTDYSIVEEFTGYGYYIVTRPLLYNLLLRQVPSDKIHFGKKVINISDQRDKVTVQTSDNYSYEGDIVVGADGAHSTVRQHMYETLKTKGLLPKSDQEVLPFSCTCLVGQTQPLDPDEFPILKEPLCQFQIVLGKDRPYTWITFTTAQNTISYMIIFHLSKITNKTELEQNAGTSEHHIEWGPHSAKAMCDETGSFPVSLGGDCKMTLADLYDRSSEDVISKVMLEEKVFKTWHSKRMVLMGDACHKLHPSGGQGAVTAMHDAIALANLLYSIPTASPRAISRMFTEYHAERYPAAIESFKNSQQGARVLEKGPVGALALYVSTHAPLWLWKSILEKSLRHRPTIGFLDPIERKGTTVPVVSASTAKARALFEKRQQTQDEGEESKEESLTDMVEVEGAWADVVARNG</sequence>
<accession>A0AAD4DII5</accession>
<evidence type="ECO:0000313" key="6">
    <source>
        <dbReference type="EMBL" id="KAG0279072.1"/>
    </source>
</evidence>
<protein>
    <recommendedName>
        <fullName evidence="5">FAD-binding domain-containing protein</fullName>
    </recommendedName>
</protein>
<dbReference type="PANTHER" id="PTHR47356">
    <property type="entry name" value="FAD-DEPENDENT MONOOXYGENASE ASQG-RELATED"/>
    <property type="match status" value="1"/>
</dbReference>
<keyword evidence="3" id="KW-0274">FAD</keyword>
<dbReference type="InterPro" id="IPR002938">
    <property type="entry name" value="FAD-bd"/>
</dbReference>
<evidence type="ECO:0000259" key="5">
    <source>
        <dbReference type="Pfam" id="PF01494"/>
    </source>
</evidence>
<comment type="caution">
    <text evidence="6">The sequence shown here is derived from an EMBL/GenBank/DDBJ whole genome shotgun (WGS) entry which is preliminary data.</text>
</comment>
<dbReference type="GO" id="GO:0071949">
    <property type="term" value="F:FAD binding"/>
    <property type="evidence" value="ECO:0007669"/>
    <property type="project" value="InterPro"/>
</dbReference>
<dbReference type="AlphaFoldDB" id="A0AAD4DII5"/>
<feature type="domain" description="FAD-binding" evidence="5">
    <location>
        <begin position="10"/>
        <end position="176"/>
    </location>
</feature>
<evidence type="ECO:0000256" key="1">
    <source>
        <dbReference type="ARBA" id="ARBA00007992"/>
    </source>
</evidence>
<dbReference type="PRINTS" id="PR00420">
    <property type="entry name" value="RNGMNOXGNASE"/>
</dbReference>
<keyword evidence="7" id="KW-1185">Reference proteome</keyword>
<gene>
    <name evidence="6" type="ORF">BGZ95_002378</name>
</gene>
<dbReference type="Proteomes" id="UP001194580">
    <property type="component" value="Unassembled WGS sequence"/>
</dbReference>
<keyword evidence="2" id="KW-0285">Flavoprotein</keyword>
<dbReference type="SUPFAM" id="SSF51905">
    <property type="entry name" value="FAD/NAD(P)-binding domain"/>
    <property type="match status" value="1"/>
</dbReference>
<dbReference type="InterPro" id="IPR036188">
    <property type="entry name" value="FAD/NAD-bd_sf"/>
</dbReference>
<evidence type="ECO:0000313" key="7">
    <source>
        <dbReference type="Proteomes" id="UP001194580"/>
    </source>
</evidence>
<keyword evidence="4" id="KW-0560">Oxidoreductase</keyword>
<comment type="similarity">
    <text evidence="1">Belongs to the paxM FAD-dependent monooxygenase family.</text>
</comment>
<reference evidence="6" key="1">
    <citation type="journal article" date="2020" name="Fungal Divers.">
        <title>Resolving the Mortierellaceae phylogeny through synthesis of multi-gene phylogenetics and phylogenomics.</title>
        <authorList>
            <person name="Vandepol N."/>
            <person name="Liber J."/>
            <person name="Desiro A."/>
            <person name="Na H."/>
            <person name="Kennedy M."/>
            <person name="Barry K."/>
            <person name="Grigoriev I.V."/>
            <person name="Miller A.N."/>
            <person name="O'Donnell K."/>
            <person name="Stajich J.E."/>
            <person name="Bonito G."/>
        </authorList>
    </citation>
    <scope>NUCLEOTIDE SEQUENCE</scope>
    <source>
        <strain evidence="6">NRRL 28262</strain>
    </source>
</reference>
<dbReference type="EMBL" id="JAAAIL010000150">
    <property type="protein sequence ID" value="KAG0279072.1"/>
    <property type="molecule type" value="Genomic_DNA"/>
</dbReference>
<dbReference type="GO" id="GO:0004497">
    <property type="term" value="F:monooxygenase activity"/>
    <property type="evidence" value="ECO:0007669"/>
    <property type="project" value="InterPro"/>
</dbReference>
<evidence type="ECO:0000256" key="2">
    <source>
        <dbReference type="ARBA" id="ARBA00022630"/>
    </source>
</evidence>
<evidence type="ECO:0000256" key="3">
    <source>
        <dbReference type="ARBA" id="ARBA00022827"/>
    </source>
</evidence>
<name>A0AAD4DII5_9FUNG</name>
<dbReference type="InterPro" id="IPR050562">
    <property type="entry name" value="FAD_mOase_fung"/>
</dbReference>